<proteinExistence type="inferred from homology"/>
<comment type="similarity">
    <text evidence="2">Belongs to the NADH dehydrogenase family.</text>
</comment>
<dbReference type="eggNOG" id="COG1252">
    <property type="taxonomic scope" value="Bacteria"/>
</dbReference>
<evidence type="ECO:0000256" key="6">
    <source>
        <dbReference type="ARBA" id="ARBA00023002"/>
    </source>
</evidence>
<dbReference type="AlphaFoldDB" id="K9AL65"/>
<evidence type="ECO:0000256" key="2">
    <source>
        <dbReference type="ARBA" id="ARBA00005272"/>
    </source>
</evidence>
<keyword evidence="6" id="KW-0560">Oxidoreductase</keyword>
<accession>K9AL65</accession>
<dbReference type="GO" id="GO:0019646">
    <property type="term" value="P:aerobic electron transport chain"/>
    <property type="evidence" value="ECO:0007669"/>
    <property type="project" value="TreeGrafter"/>
</dbReference>
<evidence type="ECO:0000259" key="10">
    <source>
        <dbReference type="Pfam" id="PF07992"/>
    </source>
</evidence>
<reference evidence="11 12" key="1">
    <citation type="journal article" date="2013" name="Genome Announc.">
        <title>Genome Sequence of Staphylococcus massiliensis Strain S46, Isolated from the Surface of Healthy Human Skin.</title>
        <authorList>
            <person name="Srivastav R."/>
            <person name="Singh A."/>
            <person name="Jangir P.K."/>
            <person name="Kumari C."/>
            <person name="Muduli S."/>
            <person name="Sharma R."/>
        </authorList>
    </citation>
    <scope>NUCLEOTIDE SEQUENCE [LARGE SCALE GENOMIC DNA]</scope>
    <source>
        <strain evidence="11 12">S46</strain>
    </source>
</reference>
<dbReference type="OrthoDB" id="9781621at2"/>
<dbReference type="GO" id="GO:0050136">
    <property type="term" value="F:NADH dehydrogenase (quinone) (non-electrogenic) activity"/>
    <property type="evidence" value="ECO:0007669"/>
    <property type="project" value="UniProtKB-EC"/>
</dbReference>
<dbReference type="InterPro" id="IPR036188">
    <property type="entry name" value="FAD/NAD-bd_sf"/>
</dbReference>
<comment type="caution">
    <text evidence="11">The sequence shown here is derived from an EMBL/GenBank/DDBJ whole genome shotgun (WGS) entry which is preliminary data.</text>
</comment>
<comment type="cofactor">
    <cofactor evidence="1">
        <name>FAD</name>
        <dbReference type="ChEBI" id="CHEBI:57692"/>
    </cofactor>
</comment>
<evidence type="ECO:0000256" key="7">
    <source>
        <dbReference type="ARBA" id="ARBA00039552"/>
    </source>
</evidence>
<evidence type="ECO:0000256" key="3">
    <source>
        <dbReference type="ARBA" id="ARBA00012637"/>
    </source>
</evidence>
<evidence type="ECO:0000256" key="5">
    <source>
        <dbReference type="ARBA" id="ARBA00022827"/>
    </source>
</evidence>
<feature type="domain" description="FAD/NAD(P)-binding" evidence="10">
    <location>
        <begin position="6"/>
        <end position="326"/>
    </location>
</feature>
<dbReference type="PANTHER" id="PTHR42913">
    <property type="entry name" value="APOPTOSIS-INDUCING FACTOR 1"/>
    <property type="match status" value="1"/>
</dbReference>
<dbReference type="SUPFAM" id="SSF51905">
    <property type="entry name" value="FAD/NAD(P)-binding domain"/>
    <property type="match status" value="2"/>
</dbReference>
<gene>
    <name evidence="11" type="ORF">C273_06228</name>
</gene>
<comment type="catalytic activity">
    <reaction evidence="9">
        <text>a quinone + NADH + H(+) = a quinol + NAD(+)</text>
        <dbReference type="Rhea" id="RHEA:46160"/>
        <dbReference type="ChEBI" id="CHEBI:15378"/>
        <dbReference type="ChEBI" id="CHEBI:24646"/>
        <dbReference type="ChEBI" id="CHEBI:57540"/>
        <dbReference type="ChEBI" id="CHEBI:57945"/>
        <dbReference type="ChEBI" id="CHEBI:132124"/>
        <dbReference type="EC" id="1.6.5.9"/>
    </reaction>
</comment>
<keyword evidence="12" id="KW-1185">Reference proteome</keyword>
<sequence>MAQDRKKVLVLGAGYAGLQTITKLQKLISAEDAEVTLINKNDYHYESTWLHEASAGTINYEELLYPIETAIDNSKVNFVKAEVTKIDRNAKKVETDSGIYDFDILVVALGFISETFGIEGMKDYAFQIENVLTSRKLSRHIEDKFANYASSKEKDENDLAILVGGAGFTGIEFLGELVTRIPELCNKYGVDQDKVRITCVEAAPKMLPMFSDELVNYAVSFLEDRGVEFKIATPIVAANEKGFVVKVDDKEQQLEANTAVWAAGVRGSELMEESFEGVKRGRIVNESDLTIKGYDDIFVIGDCSAFIPEGEERPLPTTAQIAMQQGEATAKNIANILNGNPTDKFEYIDRGTVCSLGAHDGVGVVFGKDIAGKKASFMKKIIDTRAIYKIGGFGLAFKKGKF</sequence>
<evidence type="ECO:0000313" key="12">
    <source>
        <dbReference type="Proteomes" id="UP000009885"/>
    </source>
</evidence>
<dbReference type="Proteomes" id="UP000009885">
    <property type="component" value="Unassembled WGS sequence"/>
</dbReference>
<evidence type="ECO:0000256" key="8">
    <source>
        <dbReference type="ARBA" id="ARBA00042753"/>
    </source>
</evidence>
<dbReference type="EMBL" id="AMSQ01000008">
    <property type="protein sequence ID" value="EKU48034.1"/>
    <property type="molecule type" value="Genomic_DNA"/>
</dbReference>
<dbReference type="InterPro" id="IPR051169">
    <property type="entry name" value="NADH-Q_oxidoreductase"/>
</dbReference>
<organism evidence="11 12">
    <name type="scientific">Staphylococcus massiliensis S46</name>
    <dbReference type="NCBI Taxonomy" id="1229783"/>
    <lineage>
        <taxon>Bacteria</taxon>
        <taxon>Bacillati</taxon>
        <taxon>Bacillota</taxon>
        <taxon>Bacilli</taxon>
        <taxon>Bacillales</taxon>
        <taxon>Staphylococcaceae</taxon>
        <taxon>Staphylococcus</taxon>
    </lineage>
</organism>
<dbReference type="Gene3D" id="3.50.50.100">
    <property type="match status" value="1"/>
</dbReference>
<evidence type="ECO:0000256" key="9">
    <source>
        <dbReference type="ARBA" id="ARBA00047599"/>
    </source>
</evidence>
<dbReference type="EC" id="1.6.5.9" evidence="3"/>
<dbReference type="RefSeq" id="WP_009383445.1">
    <property type="nucleotide sequence ID" value="NZ_AMSQ01000008.1"/>
</dbReference>
<keyword evidence="4" id="KW-0285">Flavoprotein</keyword>
<dbReference type="InterPro" id="IPR023753">
    <property type="entry name" value="FAD/NAD-binding_dom"/>
</dbReference>
<protein>
    <recommendedName>
        <fullName evidence="7">Type II NADH:quinone oxidoreductase</fullName>
        <ecNumber evidence="3">1.6.5.9</ecNumber>
    </recommendedName>
    <alternativeName>
        <fullName evidence="8">NDH-2</fullName>
    </alternativeName>
</protein>
<evidence type="ECO:0000256" key="1">
    <source>
        <dbReference type="ARBA" id="ARBA00001974"/>
    </source>
</evidence>
<dbReference type="PATRIC" id="fig|1229783.3.peg.1260"/>
<dbReference type="STRING" id="1229783.C273_06228"/>
<dbReference type="PANTHER" id="PTHR42913:SF3">
    <property type="entry name" value="64 KDA MITOCHONDRIAL NADH DEHYDROGENASE (EUROFUNG)"/>
    <property type="match status" value="1"/>
</dbReference>
<dbReference type="Pfam" id="PF07992">
    <property type="entry name" value="Pyr_redox_2"/>
    <property type="match status" value="1"/>
</dbReference>
<keyword evidence="5" id="KW-0274">FAD</keyword>
<evidence type="ECO:0000256" key="4">
    <source>
        <dbReference type="ARBA" id="ARBA00022630"/>
    </source>
</evidence>
<evidence type="ECO:0000313" key="11">
    <source>
        <dbReference type="EMBL" id="EKU48034.1"/>
    </source>
</evidence>
<name>K9AL65_9STAP</name>